<proteinExistence type="predicted"/>
<keyword evidence="3" id="KW-1185">Reference proteome</keyword>
<organism evidence="2 3">
    <name type="scientific">Thermotomaculum hydrothermale</name>
    <dbReference type="NCBI Taxonomy" id="981385"/>
    <lineage>
        <taxon>Bacteria</taxon>
        <taxon>Pseudomonadati</taxon>
        <taxon>Acidobacteriota</taxon>
        <taxon>Holophagae</taxon>
        <taxon>Thermotomaculales</taxon>
        <taxon>Thermotomaculaceae</taxon>
        <taxon>Thermotomaculum</taxon>
    </lineage>
</organism>
<dbReference type="RefSeq" id="WP_201328035.1">
    <property type="nucleotide sequence ID" value="NZ_AP017470.1"/>
</dbReference>
<evidence type="ECO:0000256" key="1">
    <source>
        <dbReference type="PROSITE-ProRule" id="PRU00339"/>
    </source>
</evidence>
<dbReference type="KEGG" id="thyd:TTHT_0054"/>
<dbReference type="Proteomes" id="UP000595564">
    <property type="component" value="Chromosome"/>
</dbReference>
<gene>
    <name evidence="2" type="ORF">TTHT_0054</name>
</gene>
<dbReference type="AlphaFoldDB" id="A0A7R6SXM3"/>
<sequence length="327" mass="38427">MRDSLLYLVDVESIDRENAVVSLNIFINYKVPLQMVNLDITFPSTMVQNLKKSINIDEIDEELRDSLIMIFRDCQNAVNDITINSREIISLTECKFKSRKLSTLGKPYDTRDIVYKNMLKAVKEMEKKSFTKLFYKKMLKLYMDLSLIEDFIDFCIENKDFEEVKPFLIYPFKIRGFNEKTLIKLGNIAVYFNDFETGERLFSLALKLNPSNPYALIGKAQCLYQQGEENFLMYLQKAYHFNKKITVEIVTKRFNFRKKNCSVFDVISLKEAMEIVSIPPEALENLERLSIPYRFESAKGSIYFIKSELLAWKETMDSLQIISKRFN</sequence>
<feature type="repeat" description="TPR" evidence="1">
    <location>
        <begin position="179"/>
        <end position="212"/>
    </location>
</feature>
<accession>A0A7R6SXM3</accession>
<dbReference type="InterPro" id="IPR019734">
    <property type="entry name" value="TPR_rpt"/>
</dbReference>
<dbReference type="SUPFAM" id="SSF48452">
    <property type="entry name" value="TPR-like"/>
    <property type="match status" value="1"/>
</dbReference>
<keyword evidence="1" id="KW-0802">TPR repeat</keyword>
<dbReference type="EMBL" id="AP017470">
    <property type="protein sequence ID" value="BBB31705.1"/>
    <property type="molecule type" value="Genomic_DNA"/>
</dbReference>
<evidence type="ECO:0000313" key="2">
    <source>
        <dbReference type="EMBL" id="BBB31705.1"/>
    </source>
</evidence>
<reference evidence="2 3" key="1">
    <citation type="journal article" date="2012" name="Extremophiles">
        <title>Thermotomaculum hydrothermale gen. nov., sp. nov., a novel heterotrophic thermophile within the phylum Acidobacteria from a deep-sea hydrothermal vent chimney in the Southern Okinawa Trough.</title>
        <authorList>
            <person name="Izumi H."/>
            <person name="Nunoura T."/>
            <person name="Miyazaki M."/>
            <person name="Mino S."/>
            <person name="Toki T."/>
            <person name="Takai K."/>
            <person name="Sako Y."/>
            <person name="Sawabe T."/>
            <person name="Nakagawa S."/>
        </authorList>
    </citation>
    <scope>NUCLEOTIDE SEQUENCE [LARGE SCALE GENOMIC DNA]</scope>
    <source>
        <strain evidence="2 3">AC55</strain>
    </source>
</reference>
<protein>
    <submittedName>
        <fullName evidence="2">Uncharacterized protein</fullName>
    </submittedName>
</protein>
<evidence type="ECO:0000313" key="3">
    <source>
        <dbReference type="Proteomes" id="UP000595564"/>
    </source>
</evidence>
<name>A0A7R6SXM3_9BACT</name>
<dbReference type="Gene3D" id="1.25.40.10">
    <property type="entry name" value="Tetratricopeptide repeat domain"/>
    <property type="match status" value="1"/>
</dbReference>
<dbReference type="InterPro" id="IPR011990">
    <property type="entry name" value="TPR-like_helical_dom_sf"/>
</dbReference>
<dbReference type="PROSITE" id="PS50005">
    <property type="entry name" value="TPR"/>
    <property type="match status" value="1"/>
</dbReference>